<dbReference type="EMBL" id="JAECZO010000006">
    <property type="protein sequence ID" value="KAK7200495.1"/>
    <property type="molecule type" value="Genomic_DNA"/>
</dbReference>
<keyword evidence="3" id="KW-1185">Reference proteome</keyword>
<feature type="compositionally biased region" description="Polar residues" evidence="1">
    <location>
        <begin position="287"/>
        <end position="297"/>
    </location>
</feature>
<gene>
    <name evidence="2" type="ORF">NESM_000104500</name>
</gene>
<feature type="region of interest" description="Disordered" evidence="1">
    <location>
        <begin position="271"/>
        <end position="297"/>
    </location>
</feature>
<feature type="compositionally biased region" description="Basic and acidic residues" evidence="1">
    <location>
        <begin position="338"/>
        <end position="348"/>
    </location>
</feature>
<feature type="compositionally biased region" description="Polar residues" evidence="1">
    <location>
        <begin position="328"/>
        <end position="337"/>
    </location>
</feature>
<comment type="caution">
    <text evidence="2">The sequence shown here is derived from an EMBL/GenBank/DDBJ whole genome shotgun (WGS) entry which is preliminary data.</text>
</comment>
<evidence type="ECO:0000313" key="2">
    <source>
        <dbReference type="EMBL" id="KAK7200495.1"/>
    </source>
</evidence>
<sequence length="448" mass="46905">MQCISNHSFEAADLLTDRTMAVQQLMSSRSLLPPSPSADQLLVLLHEAAHPCASLSSAKSEAPAAADWPPASFSPSTITRQCPTTRRVASSFAAAGAHSMLGEMLQLFAAAVTRLFTAGVTDPSVRAFPAEWDRRLNAPAAASLRQHHLYELQGFSTLFAFMWGQVATSLPLVREQSVAEQEGLATSSVAPTVTSTARKAGARTPTAPRPQSRLPPLSASSGTGRTSQHRGRSRSAGSSGQGRRGGSALQGRPCVPLTSAALFLPGGDAAAATAPHAGKSAQDGARSATSNRPAAQSTTLAVLQHALTAQAKAQRRFLPSIPREGLLPTSSVRSGSGTRDDARPHPETAETVGGGTTRPLASATSSIKAASPRVASNRALTVEHAMQLDRHRELRQELGIRNVRDYAAEGDMQNYLDSYRTNIRGVLGEDDDVDVGGMVRGAGGSGRV</sequence>
<dbReference type="AlphaFoldDB" id="A0AAW0F5C1"/>
<protein>
    <submittedName>
        <fullName evidence="2">Uncharacterized protein</fullName>
    </submittedName>
</protein>
<feature type="region of interest" description="Disordered" evidence="1">
    <location>
        <begin position="181"/>
        <end position="252"/>
    </location>
</feature>
<evidence type="ECO:0000256" key="1">
    <source>
        <dbReference type="SAM" id="MobiDB-lite"/>
    </source>
</evidence>
<feature type="compositionally biased region" description="Low complexity" evidence="1">
    <location>
        <begin position="271"/>
        <end position="281"/>
    </location>
</feature>
<evidence type="ECO:0000313" key="3">
    <source>
        <dbReference type="Proteomes" id="UP001430356"/>
    </source>
</evidence>
<accession>A0AAW0F5C1</accession>
<dbReference type="Proteomes" id="UP001430356">
    <property type="component" value="Unassembled WGS sequence"/>
</dbReference>
<feature type="compositionally biased region" description="Low complexity" evidence="1">
    <location>
        <begin position="185"/>
        <end position="197"/>
    </location>
</feature>
<feature type="region of interest" description="Disordered" evidence="1">
    <location>
        <begin position="316"/>
        <end position="375"/>
    </location>
</feature>
<reference evidence="2 3" key="1">
    <citation type="journal article" date="2021" name="MBio">
        <title>A New Model Trypanosomatid, Novymonas esmeraldas: Genomic Perception of Its 'Candidatus Pandoraea novymonadis' Endosymbiont.</title>
        <authorList>
            <person name="Zakharova A."/>
            <person name="Saura A."/>
            <person name="Butenko A."/>
            <person name="Podesvova L."/>
            <person name="Warmusova S."/>
            <person name="Kostygov A.Y."/>
            <person name="Nenarokova A."/>
            <person name="Lukes J."/>
            <person name="Opperdoes F.R."/>
            <person name="Yurchenko V."/>
        </authorList>
    </citation>
    <scope>NUCLEOTIDE SEQUENCE [LARGE SCALE GENOMIC DNA]</scope>
    <source>
        <strain evidence="2 3">E262AT.01</strain>
    </source>
</reference>
<organism evidence="2 3">
    <name type="scientific">Novymonas esmeraldas</name>
    <dbReference type="NCBI Taxonomy" id="1808958"/>
    <lineage>
        <taxon>Eukaryota</taxon>
        <taxon>Discoba</taxon>
        <taxon>Euglenozoa</taxon>
        <taxon>Kinetoplastea</taxon>
        <taxon>Metakinetoplastina</taxon>
        <taxon>Trypanosomatida</taxon>
        <taxon>Trypanosomatidae</taxon>
        <taxon>Novymonas</taxon>
    </lineage>
</organism>
<proteinExistence type="predicted"/>
<name>A0AAW0F5C1_9TRYP</name>